<proteinExistence type="predicted"/>
<protein>
    <submittedName>
        <fullName evidence="1">Uncharacterized protein</fullName>
    </submittedName>
</protein>
<name>A0ACC0N5F0_RHOML</name>
<dbReference type="Proteomes" id="UP001062846">
    <property type="component" value="Chromosome 7"/>
</dbReference>
<evidence type="ECO:0000313" key="2">
    <source>
        <dbReference type="Proteomes" id="UP001062846"/>
    </source>
</evidence>
<comment type="caution">
    <text evidence="1">The sequence shown here is derived from an EMBL/GenBank/DDBJ whole genome shotgun (WGS) entry which is preliminary data.</text>
</comment>
<organism evidence="1 2">
    <name type="scientific">Rhododendron molle</name>
    <name type="common">Chinese azalea</name>
    <name type="synonym">Azalea mollis</name>
    <dbReference type="NCBI Taxonomy" id="49168"/>
    <lineage>
        <taxon>Eukaryota</taxon>
        <taxon>Viridiplantae</taxon>
        <taxon>Streptophyta</taxon>
        <taxon>Embryophyta</taxon>
        <taxon>Tracheophyta</taxon>
        <taxon>Spermatophyta</taxon>
        <taxon>Magnoliopsida</taxon>
        <taxon>eudicotyledons</taxon>
        <taxon>Gunneridae</taxon>
        <taxon>Pentapetalae</taxon>
        <taxon>asterids</taxon>
        <taxon>Ericales</taxon>
        <taxon>Ericaceae</taxon>
        <taxon>Ericoideae</taxon>
        <taxon>Rhodoreae</taxon>
        <taxon>Rhododendron</taxon>
    </lineage>
</organism>
<sequence length="72" mass="7881">MVEKKSGGGIGFRDISCFNLAMLAKFGWRLLTDGASFGWRLLTDGASSLVARVLKANQVLTEHYVPFSDVQC</sequence>
<reference evidence="1" key="1">
    <citation type="submission" date="2022-02" db="EMBL/GenBank/DDBJ databases">
        <title>Plant Genome Project.</title>
        <authorList>
            <person name="Zhang R.-G."/>
        </authorList>
    </citation>
    <scope>NUCLEOTIDE SEQUENCE</scope>
    <source>
        <strain evidence="1">AT1</strain>
    </source>
</reference>
<gene>
    <name evidence="1" type="ORF">RHMOL_Rhmol07G0246400</name>
</gene>
<accession>A0ACC0N5F0</accession>
<dbReference type="EMBL" id="CM046394">
    <property type="protein sequence ID" value="KAI8548104.1"/>
    <property type="molecule type" value="Genomic_DNA"/>
</dbReference>
<evidence type="ECO:0000313" key="1">
    <source>
        <dbReference type="EMBL" id="KAI8548104.1"/>
    </source>
</evidence>
<keyword evidence="2" id="KW-1185">Reference proteome</keyword>